<dbReference type="Proteomes" id="UP000199428">
    <property type="component" value="Unassembled WGS sequence"/>
</dbReference>
<feature type="transmembrane region" description="Helical" evidence="1">
    <location>
        <begin position="49"/>
        <end position="67"/>
    </location>
</feature>
<protein>
    <submittedName>
        <fullName evidence="2">Uncharacterized protein</fullName>
    </submittedName>
</protein>
<keyword evidence="1" id="KW-0472">Membrane</keyword>
<proteinExistence type="predicted"/>
<evidence type="ECO:0000256" key="1">
    <source>
        <dbReference type="SAM" id="Phobius"/>
    </source>
</evidence>
<keyword evidence="1" id="KW-0812">Transmembrane</keyword>
<accession>A0A1G5RXV9</accession>
<sequence>MFESNDTFVEEAVKVIESPQDRAKKTGALIATMMLLFATVSFSRGFLTVIMAILLIVLAILTIILFMNKNIEYEYDYTNGSLEIAKIIDNSKRKKVVTIEPSEVKVVAAIGTNESLKFDHVNLKTYDCSAHDEEQKDYILVAHSEAKGNDFKVLFTPSDKLLTAMEKYNKRDIYRG</sequence>
<reference evidence="2 3" key="1">
    <citation type="submission" date="2016-10" db="EMBL/GenBank/DDBJ databases">
        <authorList>
            <person name="de Groot N.N."/>
        </authorList>
    </citation>
    <scope>NUCLEOTIDE SEQUENCE [LARGE SCALE GENOMIC DNA]</scope>
    <source>
        <strain evidence="2 3">DSM 10317</strain>
    </source>
</reference>
<dbReference type="InterPro" id="IPR046088">
    <property type="entry name" value="DUF6106"/>
</dbReference>
<evidence type="ECO:0000313" key="3">
    <source>
        <dbReference type="Proteomes" id="UP000199428"/>
    </source>
</evidence>
<name>A0A1G5RXV9_PSEXY</name>
<dbReference type="AlphaFoldDB" id="A0A1G5RXV9"/>
<evidence type="ECO:0000313" key="2">
    <source>
        <dbReference type="EMBL" id="SCZ78954.1"/>
    </source>
</evidence>
<keyword evidence="1" id="KW-1133">Transmembrane helix</keyword>
<dbReference type="EMBL" id="FMWK01000006">
    <property type="protein sequence ID" value="SCZ78954.1"/>
    <property type="molecule type" value="Genomic_DNA"/>
</dbReference>
<organism evidence="2 3">
    <name type="scientific">Pseudobutyrivibrio xylanivorans</name>
    <dbReference type="NCBI Taxonomy" id="185007"/>
    <lineage>
        <taxon>Bacteria</taxon>
        <taxon>Bacillati</taxon>
        <taxon>Bacillota</taxon>
        <taxon>Clostridia</taxon>
        <taxon>Lachnospirales</taxon>
        <taxon>Lachnospiraceae</taxon>
        <taxon>Pseudobutyrivibrio</taxon>
    </lineage>
</organism>
<gene>
    <name evidence="2" type="ORF">SAMN02910350_01542</name>
</gene>
<dbReference type="RefSeq" id="WP_090162505.1">
    <property type="nucleotide sequence ID" value="NZ_FMWK01000006.1"/>
</dbReference>
<dbReference type="Pfam" id="PF19601">
    <property type="entry name" value="DUF6106"/>
    <property type="match status" value="1"/>
</dbReference>